<name>A0A395LXF7_9BACT</name>
<protein>
    <submittedName>
        <fullName evidence="2">Heavy-metal-associated domain-containing protein</fullName>
    </submittedName>
</protein>
<evidence type="ECO:0000313" key="2">
    <source>
        <dbReference type="EMBL" id="RFM23181.1"/>
    </source>
</evidence>
<sequence length="90" mass="9791">MTHTIEVENIKCGGCMNTIRRALLALPGTKDVLIDKEQGIVRVEGSARREDVVTILNELGYPEKGNNTFSQKAKSFVSCLVGRLNNTGNG</sequence>
<accession>A0A395LXF7</accession>
<dbReference type="CDD" id="cd00371">
    <property type="entry name" value="HMA"/>
    <property type="match status" value="1"/>
</dbReference>
<evidence type="ECO:0000313" key="3">
    <source>
        <dbReference type="Proteomes" id="UP000266389"/>
    </source>
</evidence>
<dbReference type="Gene3D" id="3.30.70.100">
    <property type="match status" value="1"/>
</dbReference>
<dbReference type="PROSITE" id="PS50846">
    <property type="entry name" value="HMA_2"/>
    <property type="match status" value="1"/>
</dbReference>
<dbReference type="SUPFAM" id="SSF55008">
    <property type="entry name" value="HMA, heavy metal-associated domain"/>
    <property type="match status" value="1"/>
</dbReference>
<proteinExistence type="predicted"/>
<dbReference type="AlphaFoldDB" id="A0A395LXF7"/>
<organism evidence="2 3">
    <name type="scientific">Candidatus Thermochlorobacter aerophilus</name>
    <dbReference type="NCBI Taxonomy" id="1868324"/>
    <lineage>
        <taxon>Bacteria</taxon>
        <taxon>Pseudomonadati</taxon>
        <taxon>Chlorobiota</taxon>
        <taxon>Chlorobiia</taxon>
        <taxon>Chlorobiales</taxon>
        <taxon>Candidatus Thermochlorobacteriaceae</taxon>
        <taxon>Candidatus Thermochlorobacter</taxon>
    </lineage>
</organism>
<dbReference type="Pfam" id="PF00403">
    <property type="entry name" value="HMA"/>
    <property type="match status" value="1"/>
</dbReference>
<gene>
    <name evidence="2" type="ORF">D0433_11880</name>
</gene>
<dbReference type="InterPro" id="IPR006121">
    <property type="entry name" value="HMA_dom"/>
</dbReference>
<evidence type="ECO:0000259" key="1">
    <source>
        <dbReference type="PROSITE" id="PS50846"/>
    </source>
</evidence>
<dbReference type="GO" id="GO:0046872">
    <property type="term" value="F:metal ion binding"/>
    <property type="evidence" value="ECO:0007669"/>
    <property type="project" value="InterPro"/>
</dbReference>
<dbReference type="InterPro" id="IPR036163">
    <property type="entry name" value="HMA_dom_sf"/>
</dbReference>
<feature type="domain" description="HMA" evidence="1">
    <location>
        <begin position="1"/>
        <end position="64"/>
    </location>
</feature>
<reference evidence="2 3" key="1">
    <citation type="journal article" date="2011" name="ISME J.">
        <title>Community ecology of hot spring cyanobacterial mats: predominant populations and their functional potential.</title>
        <authorList>
            <person name="Klatt C.G."/>
            <person name="Wood J.M."/>
            <person name="Rusch D.B."/>
            <person name="Bateson M.M."/>
            <person name="Hamamura N."/>
            <person name="Heidelberg J.F."/>
            <person name="Grossman A.R."/>
            <person name="Bhaya D."/>
            <person name="Cohan F.M."/>
            <person name="Kuhl M."/>
            <person name="Bryant D.A."/>
            <person name="Ward D.M."/>
        </authorList>
    </citation>
    <scope>NUCLEOTIDE SEQUENCE [LARGE SCALE GENOMIC DNA]</scope>
    <source>
        <strain evidence="2">OS</strain>
    </source>
</reference>
<comment type="caution">
    <text evidence="2">The sequence shown here is derived from an EMBL/GenBank/DDBJ whole genome shotgun (WGS) entry which is preliminary data.</text>
</comment>
<dbReference type="Proteomes" id="UP000266389">
    <property type="component" value="Unassembled WGS sequence"/>
</dbReference>
<dbReference type="EMBL" id="PHFL01000068">
    <property type="protein sequence ID" value="RFM23181.1"/>
    <property type="molecule type" value="Genomic_DNA"/>
</dbReference>